<dbReference type="SUPFAM" id="SSF53448">
    <property type="entry name" value="Nucleotide-diphospho-sugar transferases"/>
    <property type="match status" value="1"/>
</dbReference>
<dbReference type="InterPro" id="IPR029044">
    <property type="entry name" value="Nucleotide-diphossugar_trans"/>
</dbReference>
<dbReference type="Proteomes" id="UP000037997">
    <property type="component" value="Unassembled WGS sequence"/>
</dbReference>
<name>A0A0N1ELG7_9HELI</name>
<evidence type="ECO:0008006" key="3">
    <source>
        <dbReference type="Google" id="ProtNLM"/>
    </source>
</evidence>
<comment type="caution">
    <text evidence="1">The sequence shown here is derived from an EMBL/GenBank/DDBJ whole genome shotgun (WGS) entry which is preliminary data.</text>
</comment>
<proteinExistence type="predicted"/>
<protein>
    <recommendedName>
        <fullName evidence="3">Glycosyl transferase family 8</fullName>
    </recommendedName>
</protein>
<dbReference type="AlphaFoldDB" id="A0A0N1ELG7"/>
<dbReference type="RefSeq" id="WP_054197730.1">
    <property type="nucleotide sequence ID" value="NZ_JNOC01000017.1"/>
</dbReference>
<dbReference type="InterPro" id="IPR002495">
    <property type="entry name" value="Glyco_trans_8"/>
</dbReference>
<accession>A0A0N1ELG7</accession>
<reference evidence="1 2" key="1">
    <citation type="submission" date="2014-06" db="EMBL/GenBank/DDBJ databases">
        <title>Helicobacter pullorum isolates in fresh chicken meat - phenotypic and genotypic features.</title>
        <authorList>
            <person name="Borges V."/>
            <person name="Santos A."/>
            <person name="Correia C.B."/>
            <person name="Saraiva M."/>
            <person name="Menard A."/>
            <person name="Vieira L."/>
            <person name="Sampaio D.A."/>
            <person name="Gomes J.P."/>
            <person name="Oleastro M."/>
        </authorList>
    </citation>
    <scope>NUCLEOTIDE SEQUENCE [LARGE SCALE GENOMIC DNA]</scope>
    <source>
        <strain evidence="1 2">229334/12</strain>
    </source>
</reference>
<gene>
    <name evidence="1" type="ORF">HPU229334_03505</name>
</gene>
<evidence type="ECO:0000313" key="1">
    <source>
        <dbReference type="EMBL" id="KPH56123.1"/>
    </source>
</evidence>
<dbReference type="Gene3D" id="3.90.550.10">
    <property type="entry name" value="Spore Coat Polysaccharide Biosynthesis Protein SpsA, Chain A"/>
    <property type="match status" value="1"/>
</dbReference>
<evidence type="ECO:0000313" key="2">
    <source>
        <dbReference type="Proteomes" id="UP000037997"/>
    </source>
</evidence>
<dbReference type="Pfam" id="PF01501">
    <property type="entry name" value="Glyco_transf_8"/>
    <property type="match status" value="1"/>
</dbReference>
<organism evidence="1 2">
    <name type="scientific">Helicobacter pullorum</name>
    <dbReference type="NCBI Taxonomy" id="35818"/>
    <lineage>
        <taxon>Bacteria</taxon>
        <taxon>Pseudomonadati</taxon>
        <taxon>Campylobacterota</taxon>
        <taxon>Epsilonproteobacteria</taxon>
        <taxon>Campylobacterales</taxon>
        <taxon>Helicobacteraceae</taxon>
        <taxon>Helicobacter</taxon>
    </lineage>
</organism>
<dbReference type="PATRIC" id="fig|35818.11.peg.693"/>
<sequence length="442" mass="51640">MEKKTCVFLACNENYAFALANVIIGLRRYNEDLITNIVVYHDITEETRGKISRLWEDKIIFIEYTHEDFLRDLGGDIGKVPLTSRYGERFVYAKFHIFELLEKYDCAVWLDCDTLVVDRIKDFLCLDEMDFKCDCGGRIDGATKYLEAKGLLNTNKPIMKPVGGILSFSKQCLNKTNGGVSGINLTQQCFEILKELYKYECLIYPATSDEIPFGILTYLYDFKVQNKKGFYNTLPQSSRNSNIIHTMGKTKFWESPFSYVAFSEWAINHKIWKNISGDERQFSLRSLNFGSMDTPDKVYLFLIYYHLFCPLLPLLQDFIANNAQYKLYLKLPIKDRYLDIYSKRFQGDIFYRFALNLDGGGNAELKSKCEIQIVCKEKGKLRYFANEVQRRLDETYTLKDNRSNGEIIVYYFTKNIEIDYSNLILEFKGLVEQTCWIVEDLQ</sequence>
<dbReference type="GO" id="GO:0016757">
    <property type="term" value="F:glycosyltransferase activity"/>
    <property type="evidence" value="ECO:0007669"/>
    <property type="project" value="InterPro"/>
</dbReference>
<dbReference type="EMBL" id="JNOC01000017">
    <property type="protein sequence ID" value="KPH56123.1"/>
    <property type="molecule type" value="Genomic_DNA"/>
</dbReference>